<dbReference type="Proteomes" id="UP000232412">
    <property type="component" value="Unassembled WGS sequence"/>
</dbReference>
<evidence type="ECO:0000313" key="2">
    <source>
        <dbReference type="Proteomes" id="UP000232412"/>
    </source>
</evidence>
<name>A0A2H1EEN5_9ARCH</name>
<accession>A0A2H1EEN5</accession>
<keyword evidence="2" id="KW-1185">Reference proteome</keyword>
<gene>
    <name evidence="1" type="ORF">NSIN_10060</name>
</gene>
<proteinExistence type="predicted"/>
<dbReference type="AlphaFoldDB" id="A0A2H1EEN5"/>
<sequence length="117" mass="13332">MKTKFMDFEFEEFESPEDIFTVMATMAPPMKSILPINSYKGYIFSMIPLTPASGNSYLMIYTKGKLDGKLLEFDMNLKKFKMVDTAERSDKIYFVVLTPKSNTIADGAIKTLEKITT</sequence>
<reference evidence="2" key="1">
    <citation type="submission" date="2016-12" db="EMBL/GenBank/DDBJ databases">
        <authorList>
            <person name="Herbold C."/>
        </authorList>
    </citation>
    <scope>NUCLEOTIDE SEQUENCE [LARGE SCALE GENOMIC DNA]</scope>
</reference>
<organism evidence="1 2">
    <name type="scientific">Nitrosotalea sinensis</name>
    <dbReference type="NCBI Taxonomy" id="1499975"/>
    <lineage>
        <taxon>Archaea</taxon>
        <taxon>Nitrososphaerota</taxon>
        <taxon>Nitrososphaeria</taxon>
        <taxon>Nitrosotaleales</taxon>
        <taxon>Nitrosotaleaceae</taxon>
        <taxon>Nitrosotalea</taxon>
    </lineage>
</organism>
<evidence type="ECO:0000313" key="1">
    <source>
        <dbReference type="EMBL" id="SHO42524.1"/>
    </source>
</evidence>
<protein>
    <submittedName>
        <fullName evidence="1">Uncharacterized protein</fullName>
    </submittedName>
</protein>
<dbReference type="EMBL" id="FRFC01000001">
    <property type="protein sequence ID" value="SHO42524.1"/>
    <property type="molecule type" value="Genomic_DNA"/>
</dbReference>